<proteinExistence type="predicted"/>
<reference evidence="2" key="1">
    <citation type="journal article" date="2023" name="Nat. Plants">
        <title>Single-cell RNA sequencing provides a high-resolution roadmap for understanding the multicellular compartmentation of specialized metabolism.</title>
        <authorList>
            <person name="Sun S."/>
            <person name="Shen X."/>
            <person name="Li Y."/>
            <person name="Li Y."/>
            <person name="Wang S."/>
            <person name="Li R."/>
            <person name="Zhang H."/>
            <person name="Shen G."/>
            <person name="Guo B."/>
            <person name="Wei J."/>
            <person name="Xu J."/>
            <person name="St-Pierre B."/>
            <person name="Chen S."/>
            <person name="Sun C."/>
        </authorList>
    </citation>
    <scope>NUCLEOTIDE SEQUENCE [LARGE SCALE GENOMIC DNA]</scope>
</reference>
<organism evidence="1 2">
    <name type="scientific">Catharanthus roseus</name>
    <name type="common">Madagascar periwinkle</name>
    <name type="synonym">Vinca rosea</name>
    <dbReference type="NCBI Taxonomy" id="4058"/>
    <lineage>
        <taxon>Eukaryota</taxon>
        <taxon>Viridiplantae</taxon>
        <taxon>Streptophyta</taxon>
        <taxon>Embryophyta</taxon>
        <taxon>Tracheophyta</taxon>
        <taxon>Spermatophyta</taxon>
        <taxon>Magnoliopsida</taxon>
        <taxon>eudicotyledons</taxon>
        <taxon>Gunneridae</taxon>
        <taxon>Pentapetalae</taxon>
        <taxon>asterids</taxon>
        <taxon>lamiids</taxon>
        <taxon>Gentianales</taxon>
        <taxon>Apocynaceae</taxon>
        <taxon>Rauvolfioideae</taxon>
        <taxon>Vinceae</taxon>
        <taxon>Catharanthinae</taxon>
        <taxon>Catharanthus</taxon>
    </lineage>
</organism>
<gene>
    <name evidence="1" type="ORF">M9H77_13704</name>
</gene>
<keyword evidence="2" id="KW-1185">Reference proteome</keyword>
<evidence type="ECO:0000313" key="1">
    <source>
        <dbReference type="EMBL" id="KAI5673340.1"/>
    </source>
</evidence>
<protein>
    <submittedName>
        <fullName evidence="1">Uncharacterized protein</fullName>
    </submittedName>
</protein>
<evidence type="ECO:0000313" key="2">
    <source>
        <dbReference type="Proteomes" id="UP001060085"/>
    </source>
</evidence>
<dbReference type="EMBL" id="CM044703">
    <property type="protein sequence ID" value="KAI5673340.1"/>
    <property type="molecule type" value="Genomic_DNA"/>
</dbReference>
<dbReference type="Proteomes" id="UP001060085">
    <property type="component" value="Linkage Group LG03"/>
</dbReference>
<accession>A0ACC0BKX2</accession>
<sequence length="432" mass="48412">MEKRPHVLAVACPAQAHVRSFLQFCNKIATEGIKVTFVNTEFVHSKIITAMTEKEKEEFDDDGVILASIPDGLQDLNDRIDPLKIMESLKRVMPGHLMDLIITINNQSNEPITAVIADATVGWILDVAERIGVQQFGFWSSGPASLTFFQTLNLGHGDEAKGMNIIGDQEKMQKALLDIAITSMQTVNRVKFMLGNVFYELDSLNCDLIPKFLPVGPFLTTSQEEEKSPFGKSGNFYPEDTSCLNWLNNKKPGSVIYVAFGTTSIVHQNQVEEIAFALELSKRSFLWACGASFIFPRGFLDRVAERGKIVEWTPQQKVLGHRAIACFLTHCGWNSALESVSLGVPLLCWPYFADHFQVQNHICNEWKVGLRLDPDENGIRSREEILQKIEMLLSDDNIKANALKLKDLAQKSISKGGSSYENIQKFINDLKN</sequence>
<name>A0ACC0BKX2_CATRO</name>
<comment type="caution">
    <text evidence="1">The sequence shown here is derived from an EMBL/GenBank/DDBJ whole genome shotgun (WGS) entry which is preliminary data.</text>
</comment>